<gene>
    <name evidence="2" type="ORF">SAMN02746098_01978</name>
</gene>
<organism evidence="2 3">
    <name type="scientific">Desulfosporosinus lacus DSM 15449</name>
    <dbReference type="NCBI Taxonomy" id="1121420"/>
    <lineage>
        <taxon>Bacteria</taxon>
        <taxon>Bacillati</taxon>
        <taxon>Bacillota</taxon>
        <taxon>Clostridia</taxon>
        <taxon>Eubacteriales</taxon>
        <taxon>Desulfitobacteriaceae</taxon>
        <taxon>Desulfosporosinus</taxon>
    </lineage>
</organism>
<evidence type="ECO:0000256" key="1">
    <source>
        <dbReference type="SAM" id="Phobius"/>
    </source>
</evidence>
<evidence type="ECO:0000313" key="3">
    <source>
        <dbReference type="Proteomes" id="UP000183954"/>
    </source>
</evidence>
<dbReference type="AlphaFoldDB" id="A0A1M5XEY8"/>
<evidence type="ECO:0000313" key="2">
    <source>
        <dbReference type="EMBL" id="SHH98361.1"/>
    </source>
</evidence>
<dbReference type="EMBL" id="FQXJ01000006">
    <property type="protein sequence ID" value="SHH98361.1"/>
    <property type="molecule type" value="Genomic_DNA"/>
</dbReference>
<feature type="transmembrane region" description="Helical" evidence="1">
    <location>
        <begin position="61"/>
        <end position="82"/>
    </location>
</feature>
<feature type="transmembrane region" description="Helical" evidence="1">
    <location>
        <begin position="7"/>
        <end position="28"/>
    </location>
</feature>
<sequence>MNKIKDRIFLSILAGGIGTIFMMIVDLITSQSGLSQRSYRTTAAGVWVSSRRQADSWEGQLLGSIMALGLSMIGAFGLVSLLTKYGKDKIVLKGTFFGISFGAIIQALLSGLVKNKVSPKDALSNLWYVASNAVFGITTALAASTLGHDSLFDAEPRNNWLKPTEKTSEEIVANNPMAAR</sequence>
<keyword evidence="1" id="KW-0472">Membrane</keyword>
<reference evidence="3" key="1">
    <citation type="submission" date="2016-11" db="EMBL/GenBank/DDBJ databases">
        <authorList>
            <person name="Varghese N."/>
            <person name="Submissions S."/>
        </authorList>
    </citation>
    <scope>NUCLEOTIDE SEQUENCE [LARGE SCALE GENOMIC DNA]</scope>
    <source>
        <strain evidence="3">DSM 15449</strain>
    </source>
</reference>
<dbReference type="Proteomes" id="UP000183954">
    <property type="component" value="Unassembled WGS sequence"/>
</dbReference>
<keyword evidence="1" id="KW-0812">Transmembrane</keyword>
<feature type="transmembrane region" description="Helical" evidence="1">
    <location>
        <begin position="125"/>
        <end position="147"/>
    </location>
</feature>
<accession>A0A1M5XEY8</accession>
<name>A0A1M5XEY8_9FIRM</name>
<dbReference type="STRING" id="1121420.SAMN02746098_01978"/>
<proteinExistence type="predicted"/>
<dbReference type="OrthoDB" id="1798117at2"/>
<keyword evidence="1" id="KW-1133">Transmembrane helix</keyword>
<dbReference type="RefSeq" id="WP_073029569.1">
    <property type="nucleotide sequence ID" value="NZ_FQXJ01000006.1"/>
</dbReference>
<protein>
    <submittedName>
        <fullName evidence="2">Uncharacterized protein</fullName>
    </submittedName>
</protein>
<keyword evidence="3" id="KW-1185">Reference proteome</keyword>
<feature type="transmembrane region" description="Helical" evidence="1">
    <location>
        <begin position="94"/>
        <end position="113"/>
    </location>
</feature>